<feature type="transmembrane region" description="Helical" evidence="1">
    <location>
        <begin position="416"/>
        <end position="436"/>
    </location>
</feature>
<comment type="caution">
    <text evidence="2">The sequence shown here is derived from an EMBL/GenBank/DDBJ whole genome shotgun (WGS) entry which is preliminary data.</text>
</comment>
<dbReference type="Proteomes" id="UP000318297">
    <property type="component" value="Unassembled WGS sequence"/>
</dbReference>
<proteinExistence type="predicted"/>
<organism evidence="2 3">
    <name type="scientific">Rudaeicoccus suwonensis</name>
    <dbReference type="NCBI Taxonomy" id="657409"/>
    <lineage>
        <taxon>Bacteria</taxon>
        <taxon>Bacillati</taxon>
        <taxon>Actinomycetota</taxon>
        <taxon>Actinomycetes</taxon>
        <taxon>Micrococcales</taxon>
        <taxon>Dermacoccaceae</taxon>
        <taxon>Rudaeicoccus</taxon>
    </lineage>
</organism>
<feature type="transmembrane region" description="Helical" evidence="1">
    <location>
        <begin position="139"/>
        <end position="159"/>
    </location>
</feature>
<feature type="transmembrane region" description="Helical" evidence="1">
    <location>
        <begin position="24"/>
        <end position="45"/>
    </location>
</feature>
<feature type="transmembrane region" description="Helical" evidence="1">
    <location>
        <begin position="110"/>
        <end position="127"/>
    </location>
</feature>
<feature type="transmembrane region" description="Helical" evidence="1">
    <location>
        <begin position="473"/>
        <end position="491"/>
    </location>
</feature>
<feature type="transmembrane region" description="Helical" evidence="1">
    <location>
        <begin position="234"/>
        <end position="252"/>
    </location>
</feature>
<dbReference type="EMBL" id="VIVQ01000006">
    <property type="protein sequence ID" value="TWE07287.1"/>
    <property type="molecule type" value="Genomic_DNA"/>
</dbReference>
<keyword evidence="1" id="KW-0472">Membrane</keyword>
<gene>
    <name evidence="2" type="ORF">BKA23_3469</name>
</gene>
<keyword evidence="1" id="KW-1133">Transmembrane helix</keyword>
<name>A0A561DVA5_9MICO</name>
<feature type="transmembrane region" description="Helical" evidence="1">
    <location>
        <begin position="540"/>
        <end position="559"/>
    </location>
</feature>
<feature type="transmembrane region" description="Helical" evidence="1">
    <location>
        <begin position="84"/>
        <end position="104"/>
    </location>
</feature>
<dbReference type="AlphaFoldDB" id="A0A561DVA5"/>
<feature type="transmembrane region" description="Helical" evidence="1">
    <location>
        <begin position="363"/>
        <end position="384"/>
    </location>
</feature>
<feature type="transmembrane region" description="Helical" evidence="1">
    <location>
        <begin position="503"/>
        <end position="520"/>
    </location>
</feature>
<feature type="transmembrane region" description="Helical" evidence="1">
    <location>
        <begin position="448"/>
        <end position="467"/>
    </location>
</feature>
<evidence type="ECO:0000313" key="2">
    <source>
        <dbReference type="EMBL" id="TWE07287.1"/>
    </source>
</evidence>
<feature type="transmembrane region" description="Helical" evidence="1">
    <location>
        <begin position="291"/>
        <end position="309"/>
    </location>
</feature>
<feature type="transmembrane region" description="Helical" evidence="1">
    <location>
        <begin position="339"/>
        <end position="356"/>
    </location>
</feature>
<reference evidence="2 3" key="1">
    <citation type="submission" date="2019-06" db="EMBL/GenBank/DDBJ databases">
        <title>Sequencing the genomes of 1000 actinobacteria strains.</title>
        <authorList>
            <person name="Klenk H.-P."/>
        </authorList>
    </citation>
    <scope>NUCLEOTIDE SEQUENCE [LARGE SCALE GENOMIC DNA]</scope>
    <source>
        <strain evidence="2 3">DSM 19560</strain>
    </source>
</reference>
<evidence type="ECO:0000313" key="3">
    <source>
        <dbReference type="Proteomes" id="UP000318297"/>
    </source>
</evidence>
<feature type="transmembrane region" description="Helical" evidence="1">
    <location>
        <begin position="316"/>
        <end position="333"/>
    </location>
</feature>
<accession>A0A561DVA5</accession>
<keyword evidence="3" id="KW-1185">Reference proteome</keyword>
<keyword evidence="1" id="KW-0812">Transmembrane</keyword>
<protein>
    <submittedName>
        <fullName evidence="2">Uncharacterized protein</fullName>
    </submittedName>
</protein>
<feature type="transmembrane region" description="Helical" evidence="1">
    <location>
        <begin position="51"/>
        <end position="72"/>
    </location>
</feature>
<feature type="transmembrane region" description="Helical" evidence="1">
    <location>
        <begin position="566"/>
        <end position="584"/>
    </location>
</feature>
<sequence length="749" mass="79481">MSTTTASHPVAHHPTIFRRMSGSVANVAVLTALLFFLGYVIAAGLPFSHAVLATLAVLVTQVFPGVLIWRSIRPRDGWLLEDLGMGFAMGVCVAVPVQVVAGLMHSRIPAIVLPLVLAAVLLAVPVTRHRIREARWSPLPWWLGVGIALSSAVFLAPLINYCRTNRLSWSGGPGAPYVDTYLHLALASELLTRGPVEWPTVKGATLGYQWFAHAWIAHVTATSNVGLDQVLMRFMPAILPIVAVVTIGMLGLRLSGSPVVALVGVIGSTVFASGNPFAIPTMALPLTPLSPTLGMGIPTLMALLSVLAMRWRGQTLPGAVVLVPVLTIIATGTKGSTSPVVVAGLGLAILAMLMWNRKMLLPVIIDILIIGVSLGATMIVVFHGSAAGLTLNPPEAATQTFLAGALGGASSAKVQIAALALAAGTGMTRSLFAFVLPFRRDDRKDPMTWVLIGGTIAGSSAVALFYHPGASQYYFQATAIPMAAIGSALGAQRLYHALSKRGRLVILGIGIVGGALFFTGPARLTGGMVHHGEFRHAMEIVLVGVAIALIGGVIAGALNPSRRIPTAVATVAAIVLLAGPFAFIKSYKHDPVVAIPKPIGLNQVDAVSNGELAAARYIRAHSGVEDLVMTNRHCTTPIAPNHCDNRRWLVTAFTERQSFIEGWTATPEATDIAPHGRDSVFLNYWKPQLLALNDDFYITPTAAAQRELWNQGVRWIYMENTMPHAATLAPYATLRFSDPDASAWQLNKP</sequence>
<evidence type="ECO:0000256" key="1">
    <source>
        <dbReference type="SAM" id="Phobius"/>
    </source>
</evidence>
<feature type="transmembrane region" description="Helical" evidence="1">
    <location>
        <begin position="259"/>
        <end position="279"/>
    </location>
</feature>